<dbReference type="PROSITE" id="PS00678">
    <property type="entry name" value="WD_REPEATS_1"/>
    <property type="match status" value="1"/>
</dbReference>
<reference evidence="8 9" key="1">
    <citation type="journal article" date="2022" name="Allergy">
        <title>Genome assembly and annotation of Periplaneta americana reveal a comprehensive cockroach allergen profile.</title>
        <authorList>
            <person name="Wang L."/>
            <person name="Xiong Q."/>
            <person name="Saelim N."/>
            <person name="Wang L."/>
            <person name="Nong W."/>
            <person name="Wan A.T."/>
            <person name="Shi M."/>
            <person name="Liu X."/>
            <person name="Cao Q."/>
            <person name="Hui J.H.L."/>
            <person name="Sookrung N."/>
            <person name="Leung T.F."/>
            <person name="Tungtrongchitr A."/>
            <person name="Tsui S.K.W."/>
        </authorList>
    </citation>
    <scope>NUCLEOTIDE SEQUENCE [LARGE SCALE GENOMIC DNA]</scope>
    <source>
        <strain evidence="8">PWHHKU_190912</strain>
    </source>
</reference>
<dbReference type="InterPro" id="IPR036322">
    <property type="entry name" value="WD40_repeat_dom_sf"/>
</dbReference>
<keyword evidence="1 3" id="KW-0853">WD repeat</keyword>
<keyword evidence="9" id="KW-1185">Reference proteome</keyword>
<gene>
    <name evidence="8" type="ORF">ANN_02373</name>
</gene>
<dbReference type="InterPro" id="IPR056424">
    <property type="entry name" value="Beta-prop_GEMI5_2nd"/>
</dbReference>
<feature type="repeat" description="WD" evidence="3">
    <location>
        <begin position="359"/>
        <end position="385"/>
    </location>
</feature>
<dbReference type="Proteomes" id="UP001148838">
    <property type="component" value="Unassembled WGS sequence"/>
</dbReference>
<feature type="domain" description="Gem-associated protein 5 second beta-propeller" evidence="7">
    <location>
        <begin position="778"/>
        <end position="991"/>
    </location>
</feature>
<sequence>MLHHFQYTSYQPEQTFAPSGVGSIPAWTDYQVGFFLRCSPSECQEGMKVLSMDWSKSDPNLIVSADESGSIVCWNVFSNTTQKLNFGKLVPTSLACCPHRRDLVAIGTRSGLVCTISLKGNGKMLHRLRGHDSEVVSLAWCPVSYNIFHQKQPQDDMLLATGAKEKTIYIWRAGGDGRYETMLNLPVAPMLQETGGGQQHKSRLGNSVAGGGNWSCVSWPEPNTLLSSSLWGELLSFNLQQYAVGKSNKQSATKLWHLVHACHARGLFSIACVPVTGALPSVGQTLLKENGYEKENGDMKPAITGNGDDDVQTLTQSQIVWTTAQDRQLVACHWKTGNLIANIPTLGGFVYCIAACPLDPNRIAFGVGDGMIRVWDLSNSTTLEITLLWQKIKGKVMALAWHPAKEGWLAYATSEGRVGLYDVSCGKAPVLFRPYHRRTVYTLCWGPSVYKPGEQMEIRFMKRSRDNTTQFAVLRVTPTIYHAMRNGGKVYIGYSRCPVKDHIPVTRCYTCCGYGHISKDWDINAKHHAWNSPVSDYKGKQFLDFCCSHNLAILNTGNKPTFRRNNSTSFIDAKTKAWKEFCSSQSPQNPWGIIYKMCRKPENFNRSLNTIQTDNGFTSNTYETASVLINKFFPDDSIDTDVHKRTRLESELSPDTEDEPQFTAEEVERAIKKLNDKKAPGIDAISANIIKNVHKLCRSLYRHEYNIYTDGSRLQKENDVTLVGCAFVTYYNTTEVHSATFRLAPMCSVFQAELFAILQAVKWSITNGIDSCAEERTGNYLYSCGDGEVVRYDPENPNDEPFKLKDILHIPDLNSKKDIQKTDIAWKPDNSMLAIGNEDGTVHIVTAPHLTLVHTLFAHKKLIQCVAWHPESTATDTSYSPYQHWLAVASNETHIKVFDLSQLIKGDTDAEANHVSPTQSCITLSGHLNRVVSMCWSPHIGGQLVSVSYDNTAQVWNVPVQQAVANFCSHCCYVLCCVWSPLDPDLVITGSSDFTLRVWRVSNQTQTLPPERKKQKKLEAKKMKFATATEADSDVNLQPKAEVDEKVKTTVKSMEETDTVTEFARSEKEACESSSVHTSKKKKTPITKSFFPVSSIQKNLKNVQHFTNCCHLLASLNTNVPVVDGVCTETSELPPYLGFFGDRNAMQKLLDMEVEQHNSNGHFELAQNLELWRGNITEMLREAARRKQLSDWLVSLAPMGSQRLWMEMCRAYSEQLVVCGEYQKAASYLLICHKINEAIEVLTSHQLFREALAIARCRLGPDDPTCKKIICDWGRHVASQGNYELAVMCLISVGEFIEAAMLIRKRNDESSLKLAAKIAEKAGAQDLASMLASQSMKQSLLAGKLQVASEVAAEYSHLKHLGLLFTAHKTLAELSVLSERSLYQKWLHECKDLPSEHTPLLELIKTSCQASISEEETREIYMMLLKEFGENENPDTKEKLWLAVSVEIALACMSDGAEKLRHLVAALSACYQYRQLYPSTENLLLQLCMWISPKGPFAERSLFCTDGAGDLQDVTTSLQAYLCAGVVDWAAEVLQASTSDIKNEDEENAETMRTDCEYCIKKNLGLLAFLKVCKNSVIKRESLEYFQDCVKIKKWENEIAKVFAKSRVPVNGTSAAEGDINGCVDSDNLLVKLEQLKQRKQAFETNSVSTPNPFVVYCKIKNLLHHFRNVDPENTGDLCEQFESLWMNVSSRA</sequence>
<comment type="caution">
    <text evidence="8">The sequence shown here is derived from an EMBL/GenBank/DDBJ whole genome shotgun (WGS) entry which is preliminary data.</text>
</comment>
<dbReference type="SMART" id="SM00320">
    <property type="entry name" value="WD40"/>
    <property type="match status" value="9"/>
</dbReference>
<evidence type="ECO:0000259" key="6">
    <source>
        <dbReference type="Pfam" id="PF23774"/>
    </source>
</evidence>
<protein>
    <recommendedName>
        <fullName evidence="10">Gem-associated protein 5</fullName>
    </recommendedName>
</protein>
<dbReference type="PANTHER" id="PTHR46362">
    <property type="entry name" value="GEM-ASSOCIATED PROTEIN 5"/>
    <property type="match status" value="1"/>
</dbReference>
<dbReference type="SUPFAM" id="SSF56219">
    <property type="entry name" value="DNase I-like"/>
    <property type="match status" value="1"/>
</dbReference>
<dbReference type="InterPro" id="IPR015943">
    <property type="entry name" value="WD40/YVTN_repeat-like_dom_sf"/>
</dbReference>
<dbReference type="Pfam" id="PF23775">
    <property type="entry name" value="Beta-prop_RIG_2nd"/>
    <property type="match status" value="2"/>
</dbReference>
<dbReference type="Pfam" id="PF14529">
    <property type="entry name" value="Exo_endo_phos_2"/>
    <property type="match status" value="1"/>
</dbReference>
<feature type="repeat" description="WD" evidence="3">
    <location>
        <begin position="967"/>
        <end position="1009"/>
    </location>
</feature>
<dbReference type="PANTHER" id="PTHR46362:SF1">
    <property type="entry name" value="GEM-ASSOCIATED PROTEIN 5"/>
    <property type="match status" value="1"/>
</dbReference>
<evidence type="ECO:0000313" key="9">
    <source>
        <dbReference type="Proteomes" id="UP001148838"/>
    </source>
</evidence>
<accession>A0ABQ8TX76</accession>
<evidence type="ECO:0008006" key="10">
    <source>
        <dbReference type="Google" id="ProtNLM"/>
    </source>
</evidence>
<dbReference type="SUPFAM" id="SSF53098">
    <property type="entry name" value="Ribonuclease H-like"/>
    <property type="match status" value="1"/>
</dbReference>
<feature type="domain" description="Endonuclease/exonuclease/phosphatase" evidence="4">
    <location>
        <begin position="522"/>
        <end position="572"/>
    </location>
</feature>
<feature type="repeat" description="WD" evidence="3">
    <location>
        <begin position="924"/>
        <end position="966"/>
    </location>
</feature>
<evidence type="ECO:0000313" key="8">
    <source>
        <dbReference type="EMBL" id="KAJ4450938.1"/>
    </source>
</evidence>
<feature type="domain" description="Gem-associated protein 5 second beta-propeller" evidence="7">
    <location>
        <begin position="357"/>
        <end position="447"/>
    </location>
</feature>
<name>A0ABQ8TX76_PERAM</name>
<dbReference type="EMBL" id="JAJSOF020000001">
    <property type="protein sequence ID" value="KAJ4450938.1"/>
    <property type="molecule type" value="Genomic_DNA"/>
</dbReference>
<dbReference type="PROSITE" id="PS50294">
    <property type="entry name" value="WD_REPEATS_REGION"/>
    <property type="match status" value="1"/>
</dbReference>
<dbReference type="Gene3D" id="2.130.10.10">
    <property type="entry name" value="YVTN repeat-like/Quinoprotein amine dehydrogenase"/>
    <property type="match status" value="3"/>
</dbReference>
<dbReference type="PROSITE" id="PS50082">
    <property type="entry name" value="WD_REPEATS_2"/>
    <property type="match status" value="3"/>
</dbReference>
<dbReference type="InterPro" id="IPR052640">
    <property type="entry name" value="Gemin-5"/>
</dbReference>
<dbReference type="InterPro" id="IPR036691">
    <property type="entry name" value="Endo/exonu/phosph_ase_sf"/>
</dbReference>
<dbReference type="InterPro" id="IPR001680">
    <property type="entry name" value="WD40_rpt"/>
</dbReference>
<evidence type="ECO:0000259" key="5">
    <source>
        <dbReference type="Pfam" id="PF23770"/>
    </source>
</evidence>
<dbReference type="InterPro" id="IPR056432">
    <property type="entry name" value="Beta-prop_GEMI5_1st"/>
</dbReference>
<dbReference type="SUPFAM" id="SSF50978">
    <property type="entry name" value="WD40 repeat-like"/>
    <property type="match status" value="2"/>
</dbReference>
<dbReference type="InterPro" id="IPR056421">
    <property type="entry name" value="TPR_GEMI5"/>
</dbReference>
<keyword evidence="2" id="KW-0677">Repeat</keyword>
<evidence type="ECO:0000259" key="4">
    <source>
        <dbReference type="Pfam" id="PF14529"/>
    </source>
</evidence>
<evidence type="ECO:0000256" key="1">
    <source>
        <dbReference type="ARBA" id="ARBA00022574"/>
    </source>
</evidence>
<evidence type="ECO:0000256" key="2">
    <source>
        <dbReference type="ARBA" id="ARBA00022737"/>
    </source>
</evidence>
<dbReference type="InterPro" id="IPR019775">
    <property type="entry name" value="WD40_repeat_CS"/>
</dbReference>
<dbReference type="InterPro" id="IPR012337">
    <property type="entry name" value="RNaseH-like_sf"/>
</dbReference>
<evidence type="ECO:0000256" key="3">
    <source>
        <dbReference type="PROSITE-ProRule" id="PRU00221"/>
    </source>
</evidence>
<proteinExistence type="predicted"/>
<feature type="domain" description="Gem-associated protein 5 TPR" evidence="6">
    <location>
        <begin position="1137"/>
        <end position="1343"/>
    </location>
</feature>
<feature type="domain" description="Gem-associated protein 5 first beta-propeller" evidence="5">
    <location>
        <begin position="61"/>
        <end position="147"/>
    </location>
</feature>
<dbReference type="Pfam" id="PF23770">
    <property type="entry name" value="Beta-prop_RIG_1st"/>
    <property type="match status" value="1"/>
</dbReference>
<dbReference type="Pfam" id="PF23774">
    <property type="entry name" value="TPR_GEMI5"/>
    <property type="match status" value="1"/>
</dbReference>
<evidence type="ECO:0000259" key="7">
    <source>
        <dbReference type="Pfam" id="PF23775"/>
    </source>
</evidence>
<organism evidence="8 9">
    <name type="scientific">Periplaneta americana</name>
    <name type="common">American cockroach</name>
    <name type="synonym">Blatta americana</name>
    <dbReference type="NCBI Taxonomy" id="6978"/>
    <lineage>
        <taxon>Eukaryota</taxon>
        <taxon>Metazoa</taxon>
        <taxon>Ecdysozoa</taxon>
        <taxon>Arthropoda</taxon>
        <taxon>Hexapoda</taxon>
        <taxon>Insecta</taxon>
        <taxon>Pterygota</taxon>
        <taxon>Neoptera</taxon>
        <taxon>Polyneoptera</taxon>
        <taxon>Dictyoptera</taxon>
        <taxon>Blattodea</taxon>
        <taxon>Blattoidea</taxon>
        <taxon>Blattidae</taxon>
        <taxon>Blattinae</taxon>
        <taxon>Periplaneta</taxon>
    </lineage>
</organism>
<dbReference type="InterPro" id="IPR005135">
    <property type="entry name" value="Endo/exonuclease/phosphatase"/>
</dbReference>